<feature type="domain" description="Protein FAM184A/B N-terminal" evidence="4">
    <location>
        <begin position="49"/>
        <end position="267"/>
    </location>
</feature>
<feature type="compositionally biased region" description="Low complexity" evidence="3">
    <location>
        <begin position="876"/>
        <end position="886"/>
    </location>
</feature>
<feature type="compositionally biased region" description="Polar residues" evidence="3">
    <location>
        <begin position="1124"/>
        <end position="1137"/>
    </location>
</feature>
<reference evidence="5 6" key="1">
    <citation type="submission" date="2020-10" db="EMBL/GenBank/DDBJ databases">
        <title>Chromosome-scale genome assembly of the Allis shad, Alosa alosa.</title>
        <authorList>
            <person name="Margot Z."/>
            <person name="Christophe K."/>
            <person name="Cabau C."/>
            <person name="Louis A."/>
            <person name="Berthelot C."/>
            <person name="Parey E."/>
            <person name="Roest Crollius H."/>
            <person name="Montfort J."/>
            <person name="Robinson-Rechavi M."/>
            <person name="Bucao C."/>
            <person name="Bouchez O."/>
            <person name="Gislard M."/>
            <person name="Lluch J."/>
            <person name="Milhes M."/>
            <person name="Lampietro C."/>
            <person name="Lopez Roques C."/>
            <person name="Donnadieu C."/>
            <person name="Braasch I."/>
            <person name="Desvignes T."/>
            <person name="Postlethwait J."/>
            <person name="Bobe J."/>
            <person name="Guiguen Y."/>
        </authorList>
    </citation>
    <scope>NUCLEOTIDE SEQUENCE [LARGE SCALE GENOMIC DNA]</scope>
    <source>
        <strain evidence="5">M-15738</strain>
        <tissue evidence="5">Blood</tissue>
    </source>
</reference>
<keyword evidence="6" id="KW-1185">Reference proteome</keyword>
<feature type="compositionally biased region" description="Basic and acidic residues" evidence="3">
    <location>
        <begin position="161"/>
        <end position="180"/>
    </location>
</feature>
<accession>A0AAV6HJF4</accession>
<evidence type="ECO:0000256" key="3">
    <source>
        <dbReference type="SAM" id="MobiDB-lite"/>
    </source>
</evidence>
<feature type="region of interest" description="Disordered" evidence="3">
    <location>
        <begin position="260"/>
        <end position="291"/>
    </location>
</feature>
<feature type="compositionally biased region" description="Basic and acidic residues" evidence="3">
    <location>
        <begin position="890"/>
        <end position="907"/>
    </location>
</feature>
<feature type="region of interest" description="Disordered" evidence="3">
    <location>
        <begin position="759"/>
        <end position="802"/>
    </location>
</feature>
<dbReference type="PANTHER" id="PTHR18870:SF8">
    <property type="entry name" value="PROTEIN FAM184B"/>
    <property type="match status" value="1"/>
</dbReference>
<dbReference type="Proteomes" id="UP000823561">
    <property type="component" value="Chromosome 1"/>
</dbReference>
<dbReference type="Pfam" id="PF15665">
    <property type="entry name" value="FAM184"/>
    <property type="match status" value="1"/>
</dbReference>
<feature type="compositionally biased region" description="Basic and acidic residues" evidence="3">
    <location>
        <begin position="698"/>
        <end position="713"/>
    </location>
</feature>
<feature type="region of interest" description="Disordered" evidence="3">
    <location>
        <begin position="875"/>
        <end position="907"/>
    </location>
</feature>
<gene>
    <name evidence="5" type="ORF">AALO_G00014200</name>
</gene>
<feature type="region of interest" description="Disordered" evidence="3">
    <location>
        <begin position="1"/>
        <end position="21"/>
    </location>
</feature>
<evidence type="ECO:0000313" key="6">
    <source>
        <dbReference type="Proteomes" id="UP000823561"/>
    </source>
</evidence>
<feature type="region of interest" description="Disordered" evidence="3">
    <location>
        <begin position="920"/>
        <end position="975"/>
    </location>
</feature>
<feature type="compositionally biased region" description="Basic and acidic residues" evidence="3">
    <location>
        <begin position="260"/>
        <end position="269"/>
    </location>
</feature>
<proteinExistence type="predicted"/>
<feature type="coiled-coil region" evidence="2">
    <location>
        <begin position="985"/>
        <end position="1042"/>
    </location>
</feature>
<evidence type="ECO:0000313" key="5">
    <source>
        <dbReference type="EMBL" id="KAG5286382.1"/>
    </source>
</evidence>
<dbReference type="EMBL" id="JADWDJ010000001">
    <property type="protein sequence ID" value="KAG5286382.1"/>
    <property type="molecule type" value="Genomic_DNA"/>
</dbReference>
<organism evidence="5 6">
    <name type="scientific">Alosa alosa</name>
    <name type="common">allis shad</name>
    <dbReference type="NCBI Taxonomy" id="278164"/>
    <lineage>
        <taxon>Eukaryota</taxon>
        <taxon>Metazoa</taxon>
        <taxon>Chordata</taxon>
        <taxon>Craniata</taxon>
        <taxon>Vertebrata</taxon>
        <taxon>Euteleostomi</taxon>
        <taxon>Actinopterygii</taxon>
        <taxon>Neopterygii</taxon>
        <taxon>Teleostei</taxon>
        <taxon>Clupei</taxon>
        <taxon>Clupeiformes</taxon>
        <taxon>Clupeoidei</taxon>
        <taxon>Clupeidae</taxon>
        <taxon>Alosa</taxon>
    </lineage>
</organism>
<feature type="compositionally biased region" description="Basic and acidic residues" evidence="3">
    <location>
        <begin position="774"/>
        <end position="802"/>
    </location>
</feature>
<sequence length="1194" mass="141067">MASSSGKSTNQPTGACNGTAADFTNVEQELYDYQMHTKMCKKIAQLTKVIYSLNTKNEEQEATLQSLRRIATETGQGSLQPAAEGEEGEEFVLRTRLLELQAFVEEEQRKGEQTQAEFEIFRLQVEERDQRSQEEHAERVALLTQEALEVRRDLEARVQSLEEERGRAHEQLEQAREESRALAQQYQELRREHEEDRRREEDEERRRTAEEEGKRVAEESERRARALADELRQLREERQGWEEERRKAEEEWERRLREVREAHEKEQAATKRSLQQNLSEQISQWQQKEQENRKSQHAVLQQRLRKIEGELEINEQRLNESKRHCQKLQDKIEDLEEQLEEGRHRVLESEAGAKKAEEELAVAKERLLLQENELQKKSDELMSQSSSQVKVSAEVEELRSQLSRLNLRNKELELQSNGRSSDHARMLKQHADTLATMRLELQRAHAEEVQRLRQEVEQEKEQGREEVEEEKRGVHQHMEEERRRLREQLKRVLEEVIRKHTAEMRQASASLDAEKKRGQQELLSQAEELRKRGEEERRSLEVERDELKARLQLSISEISRLEEVIRQKERERELELERERQSREAANQRPVCGVECAVLREQLEQAHTALEQMQVDVEEQRSRLQGKVVALQAERETLEQRLLEQSQQNLEEKIRVQYEQRFAEKHRSAVCELQRERETEIREITQRWQSRVEELQTQLEERRRDSGPSESSREACAGEGEMDRMKQEIQKTRELNSTLRAQLHNTIQEKERLMRRQQLKVVKEEDEEDEDAEEGVRGGEGKDTGERDTERVDEALRAERHSHQLTVAALEARAQEDLQAERQRLHTQAKLQLEKQKAELTQQHTEWVRQVTQRHMQQIEDLQAELRTHTEMVALQQDLKQQNQQQSYERQLDESRSEVQELRRDNGELKERLGALLEERERERERERDRERRDASSAEDHRYSSSWEEQERGKEGKEEREKRRQDVDSMKRDHRREIQTLIAAQTRLQARIIALETELREREERTRRREPRLEDLHNISKLQDKLAERDQLIKRLVEERHQLSQHPPVGDGTPKHYESKTHVGSLTPTLKKVVLEETPPRVTSVPNLSAYERGYLTPDAGTSMSPQTARSPSFEHSSRGLPLSRTSTPNSGSTLSPNPSPGQRHGRSPPQELPHQHPTYTHTRTPTEKRVIETVPPDGQDPQRQEWFTKYFSF</sequence>
<feature type="compositionally biased region" description="Polar residues" evidence="3">
    <location>
        <begin position="270"/>
        <end position="287"/>
    </location>
</feature>
<dbReference type="InterPro" id="IPR039478">
    <property type="entry name" value="FAM184A/B_N"/>
</dbReference>
<protein>
    <recommendedName>
        <fullName evidence="4">Protein FAM184A/B N-terminal domain-containing protein</fullName>
    </recommendedName>
</protein>
<feature type="region of interest" description="Disordered" evidence="3">
    <location>
        <begin position="161"/>
        <end position="229"/>
    </location>
</feature>
<feature type="compositionally biased region" description="Basic and acidic residues" evidence="3">
    <location>
        <begin position="188"/>
        <end position="229"/>
    </location>
</feature>
<feature type="region of interest" description="Disordered" evidence="3">
    <location>
        <begin position="453"/>
        <end position="481"/>
    </location>
</feature>
<name>A0AAV6HJF4_9TELE</name>
<feature type="region of interest" description="Disordered" evidence="3">
    <location>
        <begin position="1084"/>
        <end position="1194"/>
    </location>
</feature>
<comment type="caution">
    <text evidence="5">The sequence shown here is derived from an EMBL/GenBank/DDBJ whole genome shotgun (WGS) entry which is preliminary data.</text>
</comment>
<evidence type="ECO:0000259" key="4">
    <source>
        <dbReference type="Pfam" id="PF15665"/>
    </source>
</evidence>
<feature type="compositionally biased region" description="Acidic residues" evidence="3">
    <location>
        <begin position="764"/>
        <end position="773"/>
    </location>
</feature>
<keyword evidence="1 2" id="KW-0175">Coiled coil</keyword>
<evidence type="ECO:0000256" key="1">
    <source>
        <dbReference type="ARBA" id="ARBA00023054"/>
    </source>
</evidence>
<feature type="compositionally biased region" description="Polar residues" evidence="3">
    <location>
        <begin position="1"/>
        <end position="16"/>
    </location>
</feature>
<dbReference type="AlphaFoldDB" id="A0AAV6HJF4"/>
<feature type="compositionally biased region" description="Polar residues" evidence="3">
    <location>
        <begin position="1100"/>
        <end position="1115"/>
    </location>
</feature>
<evidence type="ECO:0000256" key="2">
    <source>
        <dbReference type="SAM" id="Coils"/>
    </source>
</evidence>
<feature type="region of interest" description="Disordered" evidence="3">
    <location>
        <begin position="698"/>
        <end position="725"/>
    </location>
</feature>
<dbReference type="PANTHER" id="PTHR18870">
    <property type="entry name" value="PROTEIN TAG-278-RELATED"/>
    <property type="match status" value="1"/>
</dbReference>